<proteinExistence type="predicted"/>
<organism evidence="1">
    <name type="scientific">marine sediment metagenome</name>
    <dbReference type="NCBI Taxonomy" id="412755"/>
    <lineage>
        <taxon>unclassified sequences</taxon>
        <taxon>metagenomes</taxon>
        <taxon>ecological metagenomes</taxon>
    </lineage>
</organism>
<protein>
    <submittedName>
        <fullName evidence="1">Uncharacterized protein</fullName>
    </submittedName>
</protein>
<feature type="non-terminal residue" evidence="1">
    <location>
        <position position="113"/>
    </location>
</feature>
<dbReference type="AlphaFoldDB" id="X1D9F2"/>
<name>X1D9F2_9ZZZZ</name>
<comment type="caution">
    <text evidence="1">The sequence shown here is derived from an EMBL/GenBank/DDBJ whole genome shotgun (WGS) entry which is preliminary data.</text>
</comment>
<reference evidence="1" key="1">
    <citation type="journal article" date="2014" name="Front. Microbiol.">
        <title>High frequency of phylogenetically diverse reductive dehalogenase-homologous genes in deep subseafloor sedimentary metagenomes.</title>
        <authorList>
            <person name="Kawai M."/>
            <person name="Futagami T."/>
            <person name="Toyoda A."/>
            <person name="Takaki Y."/>
            <person name="Nishi S."/>
            <person name="Hori S."/>
            <person name="Arai W."/>
            <person name="Tsubouchi T."/>
            <person name="Morono Y."/>
            <person name="Uchiyama I."/>
            <person name="Ito T."/>
            <person name="Fujiyama A."/>
            <person name="Inagaki F."/>
            <person name="Takami H."/>
        </authorList>
    </citation>
    <scope>NUCLEOTIDE SEQUENCE</scope>
    <source>
        <strain evidence="1">Expedition CK06-06</strain>
    </source>
</reference>
<evidence type="ECO:0000313" key="1">
    <source>
        <dbReference type="EMBL" id="GAG93036.1"/>
    </source>
</evidence>
<accession>X1D9F2</accession>
<dbReference type="EMBL" id="BART01020849">
    <property type="protein sequence ID" value="GAG93036.1"/>
    <property type="molecule type" value="Genomic_DNA"/>
</dbReference>
<sequence length="113" mass="12658">MGPGKKILFLALIFFTLICFSPHIISQAAKLDKGVIKDSALTVFIDCQWCKLAEIQKDISFIKLVEEQDKAQVYVLITKRDTESGGTEFILSFKGQKEFVGDNDQLKCQPDIG</sequence>
<gene>
    <name evidence="1" type="ORF">S01H4_38632</name>
</gene>